<dbReference type="InterPro" id="IPR005467">
    <property type="entry name" value="His_kinase_dom"/>
</dbReference>
<evidence type="ECO:0000259" key="4">
    <source>
        <dbReference type="PROSITE" id="PS50110"/>
    </source>
</evidence>
<dbReference type="PANTHER" id="PTHR45339:SF1">
    <property type="entry name" value="HYBRID SIGNAL TRANSDUCTION HISTIDINE KINASE J"/>
    <property type="match status" value="1"/>
</dbReference>
<evidence type="ECO:0000259" key="3">
    <source>
        <dbReference type="PROSITE" id="PS50109"/>
    </source>
</evidence>
<dbReference type="GO" id="GO:0004673">
    <property type="term" value="F:protein histidine kinase activity"/>
    <property type="evidence" value="ECO:0007669"/>
    <property type="project" value="UniProtKB-EC"/>
</dbReference>
<dbReference type="InterPro" id="IPR011006">
    <property type="entry name" value="CheY-like_superfamily"/>
</dbReference>
<evidence type="ECO:0000256" key="1">
    <source>
        <dbReference type="ARBA" id="ARBA00022553"/>
    </source>
</evidence>
<accession>A0A645FTV0</accession>
<proteinExistence type="predicted"/>
<dbReference type="InterPro" id="IPR004358">
    <property type="entry name" value="Sig_transdc_His_kin-like_C"/>
</dbReference>
<dbReference type="SMART" id="SM00448">
    <property type="entry name" value="REC"/>
    <property type="match status" value="1"/>
</dbReference>
<dbReference type="Gene3D" id="3.30.565.10">
    <property type="entry name" value="Histidine kinase-like ATPase, C-terminal domain"/>
    <property type="match status" value="1"/>
</dbReference>
<dbReference type="AlphaFoldDB" id="A0A645FTV0"/>
<dbReference type="Gene3D" id="3.40.50.2300">
    <property type="match status" value="1"/>
</dbReference>
<name>A0A645FTV0_9ZZZZ</name>
<evidence type="ECO:0000313" key="5">
    <source>
        <dbReference type="EMBL" id="MPN16899.1"/>
    </source>
</evidence>
<dbReference type="SUPFAM" id="SSF55874">
    <property type="entry name" value="ATPase domain of HSP90 chaperone/DNA topoisomerase II/histidine kinase"/>
    <property type="match status" value="1"/>
</dbReference>
<dbReference type="SUPFAM" id="SSF52172">
    <property type="entry name" value="CheY-like"/>
    <property type="match status" value="1"/>
</dbReference>
<dbReference type="InterPro" id="IPR036890">
    <property type="entry name" value="HATPase_C_sf"/>
</dbReference>
<feature type="domain" description="Response regulatory" evidence="4">
    <location>
        <begin position="110"/>
        <end position="223"/>
    </location>
</feature>
<dbReference type="InterPro" id="IPR001789">
    <property type="entry name" value="Sig_transdc_resp-reg_receiver"/>
</dbReference>
<feature type="domain" description="Histidine kinase" evidence="3">
    <location>
        <begin position="1"/>
        <end position="89"/>
    </location>
</feature>
<dbReference type="PROSITE" id="PS50109">
    <property type="entry name" value="HIS_KIN"/>
    <property type="match status" value="1"/>
</dbReference>
<dbReference type="SMART" id="SM00387">
    <property type="entry name" value="HATPase_c"/>
    <property type="match status" value="1"/>
</dbReference>
<dbReference type="InterPro" id="IPR003594">
    <property type="entry name" value="HATPase_dom"/>
</dbReference>
<evidence type="ECO:0000256" key="2">
    <source>
        <dbReference type="ARBA" id="ARBA00023012"/>
    </source>
</evidence>
<sequence length="232" mass="25123">MEFLRIDEEHGTLRVRVADTGVGIRPEAQERIFLPFVQQDAARDSRLFNGTGLGLAISRRLAIGMGGTLRVESVPGAGSCFILEFPTACTDLKPQKAEEPDWEGEALSGRILLVDDVPMNQRVLQTMAEKLGCSCCIAGSGAEALRILDREKNFDLVLTDLWMPEMNGTELAGKVAEKTGGATPVIAVTADTQIATGLSVVFDGVLLKPITPRMLGNAIRKAKRKRKTDETN</sequence>
<dbReference type="GO" id="GO:0000160">
    <property type="term" value="P:phosphorelay signal transduction system"/>
    <property type="evidence" value="ECO:0007669"/>
    <property type="project" value="UniProtKB-KW"/>
</dbReference>
<dbReference type="CDD" id="cd17546">
    <property type="entry name" value="REC_hyHK_CKI1_RcsC-like"/>
    <property type="match status" value="1"/>
</dbReference>
<dbReference type="PANTHER" id="PTHR45339">
    <property type="entry name" value="HYBRID SIGNAL TRANSDUCTION HISTIDINE KINASE J"/>
    <property type="match status" value="1"/>
</dbReference>
<keyword evidence="5" id="KW-0808">Transferase</keyword>
<organism evidence="5">
    <name type="scientific">bioreactor metagenome</name>
    <dbReference type="NCBI Taxonomy" id="1076179"/>
    <lineage>
        <taxon>unclassified sequences</taxon>
        <taxon>metagenomes</taxon>
        <taxon>ecological metagenomes</taxon>
    </lineage>
</organism>
<dbReference type="PRINTS" id="PR00344">
    <property type="entry name" value="BCTRLSENSOR"/>
</dbReference>
<comment type="caution">
    <text evidence="5">The sequence shown here is derived from an EMBL/GenBank/DDBJ whole genome shotgun (WGS) entry which is preliminary data.</text>
</comment>
<dbReference type="EMBL" id="VSSQ01063903">
    <property type="protein sequence ID" value="MPN16899.1"/>
    <property type="molecule type" value="Genomic_DNA"/>
</dbReference>
<dbReference type="Pfam" id="PF00072">
    <property type="entry name" value="Response_reg"/>
    <property type="match status" value="1"/>
</dbReference>
<keyword evidence="1" id="KW-0597">Phosphoprotein</keyword>
<reference evidence="5" key="1">
    <citation type="submission" date="2019-08" db="EMBL/GenBank/DDBJ databases">
        <authorList>
            <person name="Kucharzyk K."/>
            <person name="Murdoch R.W."/>
            <person name="Higgins S."/>
            <person name="Loffler F."/>
        </authorList>
    </citation>
    <scope>NUCLEOTIDE SEQUENCE</scope>
</reference>
<dbReference type="EC" id="2.7.13.3" evidence="5"/>
<protein>
    <submittedName>
        <fullName evidence="5">Sensor protein TorS</fullName>
        <ecNumber evidence="5">2.7.13.3</ecNumber>
    </submittedName>
</protein>
<gene>
    <name evidence="5" type="primary">torS_1</name>
    <name evidence="5" type="ORF">SDC9_164246</name>
</gene>
<dbReference type="PROSITE" id="PS50110">
    <property type="entry name" value="RESPONSE_REGULATORY"/>
    <property type="match status" value="1"/>
</dbReference>
<dbReference type="Pfam" id="PF02518">
    <property type="entry name" value="HATPase_c"/>
    <property type="match status" value="1"/>
</dbReference>
<keyword evidence="2" id="KW-0902">Two-component regulatory system</keyword>